<proteinExistence type="inferred from homology"/>
<dbReference type="AlphaFoldDB" id="A0A3A2ZAF4"/>
<evidence type="ECO:0000256" key="9">
    <source>
        <dbReference type="RuleBase" id="RU363037"/>
    </source>
</evidence>
<dbReference type="FunFam" id="3.40.50.620:FF:000183">
    <property type="entry name" value="Glutaminyl-tRNA synthetase"/>
    <property type="match status" value="1"/>
</dbReference>
<evidence type="ECO:0000256" key="8">
    <source>
        <dbReference type="ARBA" id="ARBA00048270"/>
    </source>
</evidence>
<dbReference type="NCBIfam" id="TIGR00440">
    <property type="entry name" value="glnS"/>
    <property type="match status" value="1"/>
</dbReference>
<keyword evidence="15" id="KW-1185">Reference proteome</keyword>
<dbReference type="InterPro" id="IPR014729">
    <property type="entry name" value="Rossmann-like_a/b/a_fold"/>
</dbReference>
<comment type="similarity">
    <text evidence="1 9">Belongs to the class-I aminoacyl-tRNA synthetase family.</text>
</comment>
<name>A0A3A2ZAF4_9EURO</name>
<dbReference type="PROSITE" id="PS00178">
    <property type="entry name" value="AA_TRNA_LIGASE_I"/>
    <property type="match status" value="1"/>
</dbReference>
<dbReference type="GO" id="GO:0004819">
    <property type="term" value="F:glutamine-tRNA ligase activity"/>
    <property type="evidence" value="ECO:0007669"/>
    <property type="project" value="UniProtKB-EC"/>
</dbReference>
<keyword evidence="4 9" id="KW-0547">Nucleotide-binding</keyword>
<dbReference type="EC" id="6.1.1.18" evidence="2"/>
<feature type="region of interest" description="Disordered" evidence="10">
    <location>
        <begin position="585"/>
        <end position="604"/>
    </location>
</feature>
<evidence type="ECO:0000259" key="13">
    <source>
        <dbReference type="Pfam" id="PF20974"/>
    </source>
</evidence>
<dbReference type="InterPro" id="IPR050132">
    <property type="entry name" value="Gln/Glu-tRNA_Ligase"/>
</dbReference>
<dbReference type="InterPro" id="IPR004514">
    <property type="entry name" value="Gln-tRNA-synth"/>
</dbReference>
<dbReference type="Pfam" id="PF20974">
    <property type="entry name" value="tRNA-synt_1c_C2"/>
    <property type="match status" value="1"/>
</dbReference>
<organism evidence="14 15">
    <name type="scientific">Aspergillus sclerotialis</name>
    <dbReference type="NCBI Taxonomy" id="2070753"/>
    <lineage>
        <taxon>Eukaryota</taxon>
        <taxon>Fungi</taxon>
        <taxon>Dikarya</taxon>
        <taxon>Ascomycota</taxon>
        <taxon>Pezizomycotina</taxon>
        <taxon>Eurotiomycetes</taxon>
        <taxon>Eurotiomycetidae</taxon>
        <taxon>Eurotiales</taxon>
        <taxon>Aspergillaceae</taxon>
        <taxon>Aspergillus</taxon>
        <taxon>Aspergillus subgen. Polypaecilum</taxon>
    </lineage>
</organism>
<evidence type="ECO:0000256" key="1">
    <source>
        <dbReference type="ARBA" id="ARBA00005594"/>
    </source>
</evidence>
<dbReference type="Gene3D" id="3.40.50.620">
    <property type="entry name" value="HUPs"/>
    <property type="match status" value="1"/>
</dbReference>
<evidence type="ECO:0000256" key="5">
    <source>
        <dbReference type="ARBA" id="ARBA00022840"/>
    </source>
</evidence>
<dbReference type="Pfam" id="PF00749">
    <property type="entry name" value="tRNA-synt_1c"/>
    <property type="match status" value="1"/>
</dbReference>
<dbReference type="InterPro" id="IPR020058">
    <property type="entry name" value="Glu/Gln-tRNA-synth_Ib_cat-dom"/>
</dbReference>
<dbReference type="FunFam" id="2.40.240.10:FF:000007">
    <property type="entry name" value="Glutamine--tRNA ligase"/>
    <property type="match status" value="1"/>
</dbReference>
<dbReference type="Proteomes" id="UP000266188">
    <property type="component" value="Unassembled WGS sequence"/>
</dbReference>
<dbReference type="InterPro" id="IPR049437">
    <property type="entry name" value="tRNA-synt_1c_C2"/>
</dbReference>
<evidence type="ECO:0000256" key="7">
    <source>
        <dbReference type="ARBA" id="ARBA00023146"/>
    </source>
</evidence>
<evidence type="ECO:0000313" key="15">
    <source>
        <dbReference type="Proteomes" id="UP000266188"/>
    </source>
</evidence>
<accession>A0A3A2ZAF4</accession>
<dbReference type="InterPro" id="IPR020056">
    <property type="entry name" value="Rbsml_bL25/Gln-tRNA_synth_N"/>
</dbReference>
<dbReference type="InterPro" id="IPR000924">
    <property type="entry name" value="Glu/Gln-tRNA-synth"/>
</dbReference>
<comment type="caution">
    <text evidence="14">The sequence shown here is derived from an EMBL/GenBank/DDBJ whole genome shotgun (WGS) entry which is preliminary data.</text>
</comment>
<dbReference type="OrthoDB" id="10250478at2759"/>
<feature type="compositionally biased region" description="Basic and acidic residues" evidence="10">
    <location>
        <begin position="13"/>
        <end position="37"/>
    </location>
</feature>
<evidence type="ECO:0000256" key="2">
    <source>
        <dbReference type="ARBA" id="ARBA00012836"/>
    </source>
</evidence>
<evidence type="ECO:0000313" key="14">
    <source>
        <dbReference type="EMBL" id="RJE18267.1"/>
    </source>
</evidence>
<dbReference type="EMBL" id="MVGC01000587">
    <property type="protein sequence ID" value="RJE18267.1"/>
    <property type="molecule type" value="Genomic_DNA"/>
</dbReference>
<evidence type="ECO:0000256" key="10">
    <source>
        <dbReference type="SAM" id="MobiDB-lite"/>
    </source>
</evidence>
<feature type="domain" description="Glutamyl/glutaminyl-tRNA synthetase class Ib anti-codon binding" evidence="12">
    <location>
        <begin position="404"/>
        <end position="505"/>
    </location>
</feature>
<dbReference type="SUPFAM" id="SSF52374">
    <property type="entry name" value="Nucleotidylyl transferase"/>
    <property type="match status" value="1"/>
</dbReference>
<dbReference type="GO" id="GO:0005524">
    <property type="term" value="F:ATP binding"/>
    <property type="evidence" value="ECO:0007669"/>
    <property type="project" value="UniProtKB-KW"/>
</dbReference>
<evidence type="ECO:0000256" key="3">
    <source>
        <dbReference type="ARBA" id="ARBA00022598"/>
    </source>
</evidence>
<dbReference type="SUPFAM" id="SSF50715">
    <property type="entry name" value="Ribosomal protein L25-like"/>
    <property type="match status" value="1"/>
</dbReference>
<keyword evidence="5 9" id="KW-0067">ATP-binding</keyword>
<gene>
    <name evidence="14" type="ORF">PHISCL_09391</name>
</gene>
<dbReference type="GO" id="GO:0005829">
    <property type="term" value="C:cytosol"/>
    <property type="evidence" value="ECO:0007669"/>
    <property type="project" value="TreeGrafter"/>
</dbReference>
<evidence type="ECO:0000256" key="4">
    <source>
        <dbReference type="ARBA" id="ARBA00022741"/>
    </source>
</evidence>
<dbReference type="Pfam" id="PF03950">
    <property type="entry name" value="tRNA-synt_1c_C"/>
    <property type="match status" value="1"/>
</dbReference>
<reference evidence="15" key="1">
    <citation type="submission" date="2017-02" db="EMBL/GenBank/DDBJ databases">
        <authorList>
            <person name="Tafer H."/>
            <person name="Lopandic K."/>
        </authorList>
    </citation>
    <scope>NUCLEOTIDE SEQUENCE [LARGE SCALE GENOMIC DNA]</scope>
    <source>
        <strain evidence="15">CBS 366.77</strain>
    </source>
</reference>
<evidence type="ECO:0000256" key="6">
    <source>
        <dbReference type="ARBA" id="ARBA00022917"/>
    </source>
</evidence>
<keyword evidence="6 9" id="KW-0648">Protein biosynthesis</keyword>
<dbReference type="PANTHER" id="PTHR43097:SF4">
    <property type="entry name" value="GLUTAMINE--TRNA LIGASE"/>
    <property type="match status" value="1"/>
</dbReference>
<sequence>MASTEPTTLPERPAAKPEETNEPRERKEPTQPREKKQKEKKPKEKKPKPPKAPAPPKPKKEPPPPNDPEQMFKVGFLSDVWNERQEEKVVTRFPPEPSGHLHLGHSKAIAINFGFAKYHGGVCYLRYDDTNPSAEKQEYFESIKDIVTWLGFKPVAITHSSDYFDRLYELAEELIRRDGAYVCHCSKAEIEAQRGGGEGKGHERYACAHRNRPIEESISEFRAMRDGKYQAKEASLRMKQDIQNPNPQMWDLAAYRIVEDNHHFRTGDKWKIYPTYDFTHCLVDSFENVTHSLCTTEFEMARESYDWLINKLDMFKPMQREYGRLNLSGTVLSKRKLNKLIDKGYVRGWDSPQLFTLIALRRRGVPPGAILSFVNELGVTKNTTNIALNRFDQAIRSYMEFSVPRLMMVLDPIMVIIDDLPDDHFETFEQPFQPKDPSFGTHQIPFSKRVYIDRSDFREEDSPDYFRMAPGKPVGLMKVPYPIIATSFEKDPETGLVTKVHASYDKPADGSAPKKPKAFIQWVADCPAQNSPVKAEARIFHPLFHSENPSAHPSGDFLNDVNPNSEQIFPNAMVEVGFNEIRRRAPWPAGGGEHNPGDKAEASVELGPESVRFQAMRIAYFTMDSDTTDDKLVLNRIIGLKEGA</sequence>
<feature type="domain" description="Glutamyl/glutaminyl-tRNA synthetase class Ib catalytic" evidence="11">
    <location>
        <begin position="88"/>
        <end position="399"/>
    </location>
</feature>
<feature type="compositionally biased region" description="Basic residues" evidence="10">
    <location>
        <begin position="38"/>
        <end position="49"/>
    </location>
</feature>
<protein>
    <recommendedName>
        <fullName evidence="2">glutamine--tRNA ligase</fullName>
        <ecNumber evidence="2">6.1.1.18</ecNumber>
    </recommendedName>
</protein>
<dbReference type="GO" id="GO:0006425">
    <property type="term" value="P:glutaminyl-tRNA aminoacylation"/>
    <property type="evidence" value="ECO:0007669"/>
    <property type="project" value="InterPro"/>
</dbReference>
<evidence type="ECO:0000259" key="12">
    <source>
        <dbReference type="Pfam" id="PF03950"/>
    </source>
</evidence>
<dbReference type="InterPro" id="IPR020059">
    <property type="entry name" value="Glu/Gln-tRNA-synth_Ib_codon-bd"/>
</dbReference>
<dbReference type="Gene3D" id="2.40.240.10">
    <property type="entry name" value="Ribosomal Protein L25, Chain P"/>
    <property type="match status" value="2"/>
</dbReference>
<dbReference type="InterPro" id="IPR001412">
    <property type="entry name" value="aa-tRNA-synth_I_CS"/>
</dbReference>
<dbReference type="InterPro" id="IPR011035">
    <property type="entry name" value="Ribosomal_bL25/Gln-tRNA_synth"/>
</dbReference>
<feature type="region of interest" description="Disordered" evidence="10">
    <location>
        <begin position="1"/>
        <end position="71"/>
    </location>
</feature>
<evidence type="ECO:0000259" key="11">
    <source>
        <dbReference type="Pfam" id="PF00749"/>
    </source>
</evidence>
<feature type="domain" description="tRNA synthetases class I (E and Q) anti-codon binding" evidence="13">
    <location>
        <begin position="519"/>
        <end position="580"/>
    </location>
</feature>
<comment type="catalytic activity">
    <reaction evidence="8">
        <text>tRNA(Gln) + L-glutamine + ATP = L-glutaminyl-tRNA(Gln) + AMP + diphosphate</text>
        <dbReference type="Rhea" id="RHEA:20121"/>
        <dbReference type="Rhea" id="RHEA-COMP:9662"/>
        <dbReference type="Rhea" id="RHEA-COMP:9681"/>
        <dbReference type="ChEBI" id="CHEBI:30616"/>
        <dbReference type="ChEBI" id="CHEBI:33019"/>
        <dbReference type="ChEBI" id="CHEBI:58359"/>
        <dbReference type="ChEBI" id="CHEBI:78442"/>
        <dbReference type="ChEBI" id="CHEBI:78521"/>
        <dbReference type="ChEBI" id="CHEBI:456215"/>
        <dbReference type="EC" id="6.1.1.18"/>
    </reaction>
</comment>
<keyword evidence="3 9" id="KW-0436">Ligase</keyword>
<keyword evidence="7 9" id="KW-0030">Aminoacyl-tRNA synthetase</keyword>
<dbReference type="PANTHER" id="PTHR43097">
    <property type="entry name" value="GLUTAMINE-TRNA LIGASE"/>
    <property type="match status" value="1"/>
</dbReference>
<dbReference type="STRING" id="2070753.A0A3A2ZAF4"/>
<dbReference type="PRINTS" id="PR00987">
    <property type="entry name" value="TRNASYNTHGLU"/>
</dbReference>